<reference evidence="1 2" key="1">
    <citation type="submission" date="2022-11" db="EMBL/GenBank/DDBJ databases">
        <title>Minimal conservation of predation-associated metabolite biosynthetic gene clusters underscores biosynthetic potential of Myxococcota including descriptions for ten novel species: Archangium lansinium sp. nov., Myxococcus landrumus sp. nov., Nannocystis bai.</title>
        <authorList>
            <person name="Ahearne A."/>
            <person name="Stevens C."/>
            <person name="Dowd S."/>
        </authorList>
    </citation>
    <scope>NUCLEOTIDE SEQUENCE [LARGE SCALE GENOMIC DNA]</scope>
    <source>
        <strain evidence="1 2">NCELM</strain>
    </source>
</reference>
<dbReference type="PROSITE" id="PS51257">
    <property type="entry name" value="PROKAR_LIPOPROTEIN"/>
    <property type="match status" value="1"/>
</dbReference>
<protein>
    <recommendedName>
        <fullName evidence="3">Tetratricopeptide repeat protein</fullName>
    </recommendedName>
</protein>
<keyword evidence="2" id="KW-1185">Reference proteome</keyword>
<gene>
    <name evidence="1" type="ORF">POL58_19330</name>
</gene>
<evidence type="ECO:0008006" key="3">
    <source>
        <dbReference type="Google" id="ProtNLM"/>
    </source>
</evidence>
<sequence>MDERRGGRQARTIRWAPVGTAAIAAVLACKPAAVATTTPPPAEQKEATPRRVDPELKALADRLDPGPERALSELMPAWLKSQVDASLTDDPKSQKALAEAREAIAAWDKVKTSDPQAMLHGALMFGRGLVLAERAVLAGSDDPELLAALANAYRQVLLLKMFRRNGLFGQLLNMAVELARTEAKAETLKVEEVLDALTDIVQRAPGLQRHMTARLMREHPDHPTVVETMLRASQTEAELENWPEALELRKLAVWRKGKGATGADFAALATLSYKGFQVAYGDKARKEAEARGPAEPGEDKAAAFKRQLAEVDATAEQVRGFLALVDSPGLDAQNECGHLLLKVGRMKDAYATFLAMQVGHPNDARWRTGMAVLKIHRDLDFFDAAEEIRGARKMTGHDRLYYEVALGTVPLAILGKVTKQMAEAPDEPMPELAGYFEEGLELVAGLRAYDPARAAVLELLFTTLRDAVPKFMAYKRAAGLAALRKVPARALALTKKFPESRDVWRMVFAWSRYIPDAAKARAHVTVPLPAALQQDPDLRLQQARALFDVAVLWEDRTLLAAAAEAAASLPAEVDVDAAAMTRATIDAVLGFQGDKPALQRAVDTFTAVATRRTGKDMALPINNVAMVVAHGAGPAEAMPFLVRAQQEDPSLAGIVYNMGALAFALQAQEGLPEMFAKVAQHGEVAGLRLHARAWLVALAEAGMGDVAVTRQEFAAALAKEQADESRGRLNFGRWGVLDHSEFNVSLGYSTIQGLMLVDEVVPRWWLIAPAPTMEALLAARPKKGAKAKP</sequence>
<proteinExistence type="predicted"/>
<evidence type="ECO:0000313" key="1">
    <source>
        <dbReference type="EMBL" id="MDC0669916.1"/>
    </source>
</evidence>
<accession>A0ABT5B735</accession>
<organism evidence="1 2">
    <name type="scientific">Nannocystis radixulma</name>
    <dbReference type="NCBI Taxonomy" id="2995305"/>
    <lineage>
        <taxon>Bacteria</taxon>
        <taxon>Pseudomonadati</taxon>
        <taxon>Myxococcota</taxon>
        <taxon>Polyangia</taxon>
        <taxon>Nannocystales</taxon>
        <taxon>Nannocystaceae</taxon>
        <taxon>Nannocystis</taxon>
    </lineage>
</organism>
<dbReference type="Proteomes" id="UP001217838">
    <property type="component" value="Unassembled WGS sequence"/>
</dbReference>
<evidence type="ECO:0000313" key="2">
    <source>
        <dbReference type="Proteomes" id="UP001217838"/>
    </source>
</evidence>
<comment type="caution">
    <text evidence="1">The sequence shown here is derived from an EMBL/GenBank/DDBJ whole genome shotgun (WGS) entry which is preliminary data.</text>
</comment>
<dbReference type="EMBL" id="JAQNDN010000010">
    <property type="protein sequence ID" value="MDC0669916.1"/>
    <property type="molecule type" value="Genomic_DNA"/>
</dbReference>
<dbReference type="RefSeq" id="WP_271999720.1">
    <property type="nucleotide sequence ID" value="NZ_JAQNDN010000010.1"/>
</dbReference>
<name>A0ABT5B735_9BACT</name>